<feature type="chain" id="PRO_5016043260" evidence="1">
    <location>
        <begin position="19"/>
        <end position="119"/>
    </location>
</feature>
<evidence type="ECO:0000256" key="1">
    <source>
        <dbReference type="SAM" id="SignalP"/>
    </source>
</evidence>
<comment type="caution">
    <text evidence="2">The sequence shown here is derived from an EMBL/GenBank/DDBJ whole genome shotgun (WGS) entry which is preliminary data.</text>
</comment>
<evidence type="ECO:0000313" key="3">
    <source>
        <dbReference type="Proteomes" id="UP000245293"/>
    </source>
</evidence>
<proteinExistence type="predicted"/>
<organism evidence="2 3">
    <name type="scientific">Salibaculum griseiflavum</name>
    <dbReference type="NCBI Taxonomy" id="1914409"/>
    <lineage>
        <taxon>Bacteria</taxon>
        <taxon>Pseudomonadati</taxon>
        <taxon>Pseudomonadota</taxon>
        <taxon>Alphaproteobacteria</taxon>
        <taxon>Rhodobacterales</taxon>
        <taxon>Roseobacteraceae</taxon>
        <taxon>Salibaculum</taxon>
    </lineage>
</organism>
<gene>
    <name evidence="2" type="ORF">DFK10_00705</name>
</gene>
<accession>A0A2V1P9S0</accession>
<dbReference type="OrthoDB" id="7727934at2"/>
<dbReference type="Proteomes" id="UP000245293">
    <property type="component" value="Unassembled WGS sequence"/>
</dbReference>
<dbReference type="RefSeq" id="WP_109385563.1">
    <property type="nucleotide sequence ID" value="NZ_QETF01000001.1"/>
</dbReference>
<dbReference type="EMBL" id="QETF01000001">
    <property type="protein sequence ID" value="PWG18480.1"/>
    <property type="molecule type" value="Genomic_DNA"/>
</dbReference>
<name>A0A2V1P9S0_9RHOB</name>
<dbReference type="AlphaFoldDB" id="A0A2V1P9S0"/>
<feature type="signal peptide" evidence="1">
    <location>
        <begin position="1"/>
        <end position="18"/>
    </location>
</feature>
<evidence type="ECO:0000313" key="2">
    <source>
        <dbReference type="EMBL" id="PWG18480.1"/>
    </source>
</evidence>
<keyword evidence="3" id="KW-1185">Reference proteome</keyword>
<keyword evidence="1" id="KW-0732">Signal</keyword>
<sequence>MNRAIVLALTLLPGLAWATPYDGTYRQNANADCGLVGVDGGALKIEDGIFYGVESQCRMTRPVNVVDMDATLYTMVCSGEGSSWTERAMVMDAAEGDGIIMVWNGYAFRYESCVAPGQE</sequence>
<reference evidence="3" key="1">
    <citation type="submission" date="2018-05" db="EMBL/GenBank/DDBJ databases">
        <authorList>
            <person name="Du Z."/>
            <person name="Wang X."/>
        </authorList>
    </citation>
    <scope>NUCLEOTIDE SEQUENCE [LARGE SCALE GENOMIC DNA]</scope>
    <source>
        <strain evidence="3">WDS4C29</strain>
    </source>
</reference>
<protein>
    <submittedName>
        <fullName evidence="2">Uncharacterized protein</fullName>
    </submittedName>
</protein>